<name>A0ABQ7WFG3_SOLTU</name>
<proteinExistence type="predicted"/>
<evidence type="ECO:0000313" key="2">
    <source>
        <dbReference type="EMBL" id="KAH0778843.1"/>
    </source>
</evidence>
<accession>A0ABQ7WFG3</accession>
<organism evidence="2 3">
    <name type="scientific">Solanum tuberosum</name>
    <name type="common">Potato</name>
    <dbReference type="NCBI Taxonomy" id="4113"/>
    <lineage>
        <taxon>Eukaryota</taxon>
        <taxon>Viridiplantae</taxon>
        <taxon>Streptophyta</taxon>
        <taxon>Embryophyta</taxon>
        <taxon>Tracheophyta</taxon>
        <taxon>Spermatophyta</taxon>
        <taxon>Magnoliopsida</taxon>
        <taxon>eudicotyledons</taxon>
        <taxon>Gunneridae</taxon>
        <taxon>Pentapetalae</taxon>
        <taxon>asterids</taxon>
        <taxon>lamiids</taxon>
        <taxon>Solanales</taxon>
        <taxon>Solanaceae</taxon>
        <taxon>Solanoideae</taxon>
        <taxon>Solaneae</taxon>
        <taxon>Solanum</taxon>
    </lineage>
</organism>
<dbReference type="EMBL" id="JAIVGD010000002">
    <property type="protein sequence ID" value="KAH0778843.1"/>
    <property type="molecule type" value="Genomic_DNA"/>
</dbReference>
<dbReference type="Proteomes" id="UP000826656">
    <property type="component" value="Unassembled WGS sequence"/>
</dbReference>
<keyword evidence="1" id="KW-0175">Coiled coil</keyword>
<protein>
    <submittedName>
        <fullName evidence="2">Uncharacterized protein</fullName>
    </submittedName>
</protein>
<evidence type="ECO:0000256" key="1">
    <source>
        <dbReference type="SAM" id="Coils"/>
    </source>
</evidence>
<comment type="caution">
    <text evidence="2">The sequence shown here is derived from an EMBL/GenBank/DDBJ whole genome shotgun (WGS) entry which is preliminary data.</text>
</comment>
<reference evidence="2 3" key="1">
    <citation type="journal article" date="2021" name="bioRxiv">
        <title>Chromosome-scale and haplotype-resolved genome assembly of a tetraploid potato cultivar.</title>
        <authorList>
            <person name="Sun H."/>
            <person name="Jiao W.-B."/>
            <person name="Krause K."/>
            <person name="Campoy J.A."/>
            <person name="Goel M."/>
            <person name="Folz-Donahue K."/>
            <person name="Kukat C."/>
            <person name="Huettel B."/>
            <person name="Schneeberger K."/>
        </authorList>
    </citation>
    <scope>NUCLEOTIDE SEQUENCE [LARGE SCALE GENOMIC DNA]</scope>
    <source>
        <strain evidence="2">SolTubOtavaFocal</strain>
        <tissue evidence="2">Leaves</tissue>
    </source>
</reference>
<sequence length="157" mass="18129">MRGKGTVVKIKKRKVDSDKSMHIVKDDSPTPPIVVPFESLTSELWILKELVTRLLQRSSDSSSGPVSYFLQSEFHAYLKDQRKQKAQLANLDKAYASLTKEHDELSISHSKIKKWEKSRDKFFTRMWKGVKVLWKVLKVNEPLSTSKPKEDRDDPAT</sequence>
<feature type="coiled-coil region" evidence="1">
    <location>
        <begin position="81"/>
        <end position="108"/>
    </location>
</feature>
<gene>
    <name evidence="2" type="ORF">KY290_005270</name>
</gene>
<evidence type="ECO:0000313" key="3">
    <source>
        <dbReference type="Proteomes" id="UP000826656"/>
    </source>
</evidence>
<keyword evidence="3" id="KW-1185">Reference proteome</keyword>